<dbReference type="EMBL" id="BFAD01000016">
    <property type="protein sequence ID" value="GBE89442.1"/>
    <property type="molecule type" value="Genomic_DNA"/>
</dbReference>
<dbReference type="InParanoid" id="A0A401H4V1"/>
<evidence type="ECO:0000313" key="2">
    <source>
        <dbReference type="Proteomes" id="UP000287166"/>
    </source>
</evidence>
<sequence>MQVQDCLSLDFYVDWNIRAYNPGSLYIAGFAQSGDPHAGLILSIDSSKGYFAHIMIKNDAWTFQSREQNVARSMSLMSLLKIHDVSAGVITAAQLEAAACKVAVPPGSESGECLKWVLSIIQVLHAEGIITLTSVDNLTQEFSSFALENCSYAERSKFPNIGISAYST</sequence>
<dbReference type="OrthoDB" id="3016366at2759"/>
<reference evidence="1 2" key="1">
    <citation type="journal article" date="2018" name="Sci. Rep.">
        <title>Genome sequence of the cauliflower mushroom Sparassis crispa (Hanabiratake) and its association with beneficial usage.</title>
        <authorList>
            <person name="Kiyama R."/>
            <person name="Furutani Y."/>
            <person name="Kawaguchi K."/>
            <person name="Nakanishi T."/>
        </authorList>
    </citation>
    <scope>NUCLEOTIDE SEQUENCE [LARGE SCALE GENOMIC DNA]</scope>
</reference>
<name>A0A401H4V1_9APHY</name>
<organism evidence="1 2">
    <name type="scientific">Sparassis crispa</name>
    <dbReference type="NCBI Taxonomy" id="139825"/>
    <lineage>
        <taxon>Eukaryota</taxon>
        <taxon>Fungi</taxon>
        <taxon>Dikarya</taxon>
        <taxon>Basidiomycota</taxon>
        <taxon>Agaricomycotina</taxon>
        <taxon>Agaricomycetes</taxon>
        <taxon>Polyporales</taxon>
        <taxon>Sparassidaceae</taxon>
        <taxon>Sparassis</taxon>
    </lineage>
</organism>
<dbReference type="GeneID" id="38786359"/>
<comment type="caution">
    <text evidence="1">The sequence shown here is derived from an EMBL/GenBank/DDBJ whole genome shotgun (WGS) entry which is preliminary data.</text>
</comment>
<protein>
    <submittedName>
        <fullName evidence="1">Uncharacterized protein</fullName>
    </submittedName>
</protein>
<proteinExistence type="predicted"/>
<dbReference type="RefSeq" id="XP_027620355.1">
    <property type="nucleotide sequence ID" value="XM_027764554.1"/>
</dbReference>
<dbReference type="AlphaFoldDB" id="A0A401H4V1"/>
<accession>A0A401H4V1</accession>
<keyword evidence="2" id="KW-1185">Reference proteome</keyword>
<dbReference type="Proteomes" id="UP000287166">
    <property type="component" value="Unassembled WGS sequence"/>
</dbReference>
<evidence type="ECO:0000313" key="1">
    <source>
        <dbReference type="EMBL" id="GBE89442.1"/>
    </source>
</evidence>
<gene>
    <name evidence="1" type="ORF">SCP_1601040</name>
</gene>
<dbReference type="InterPro" id="IPR046670">
    <property type="entry name" value="DUF6540"/>
</dbReference>
<dbReference type="Pfam" id="PF20174">
    <property type="entry name" value="DUF6540"/>
    <property type="match status" value="1"/>
</dbReference>